<dbReference type="InterPro" id="IPR007345">
    <property type="entry name" value="Polysacch_pyruvyl_Trfase"/>
</dbReference>
<keyword evidence="3" id="KW-1185">Reference proteome</keyword>
<evidence type="ECO:0000313" key="2">
    <source>
        <dbReference type="EMBL" id="GGH41200.1"/>
    </source>
</evidence>
<dbReference type="Proteomes" id="UP000657592">
    <property type="component" value="Unassembled WGS sequence"/>
</dbReference>
<dbReference type="AlphaFoldDB" id="A0A917MLJ2"/>
<dbReference type="Pfam" id="PF04230">
    <property type="entry name" value="PS_pyruv_trans"/>
    <property type="match status" value="1"/>
</dbReference>
<accession>A0A917MLJ2</accession>
<comment type="caution">
    <text evidence="2">The sequence shown here is derived from an EMBL/GenBank/DDBJ whole genome shotgun (WGS) entry which is preliminary data.</text>
</comment>
<evidence type="ECO:0000313" key="3">
    <source>
        <dbReference type="Proteomes" id="UP000657592"/>
    </source>
</evidence>
<sequence>MKTIDIRGTQTHNKGAQLMLEAIVDRLGARNRLSVPPAWSDFAIRGELGVYQTLHEYRLPRLATTLGDIVPTRYTLAYGLTRDRDIDAVLDASGFAYSDSFGARRSRREALYGRRWQKRGVPKVMLPQAFGPFSDVTTRRWAREVLEQATIVFARDSVSAEHVASLNLSTDVRVAPDFTIGLAPSATPSDFKGSFAAVVPNAKMITSGTVEHAPYVATLAGYIAAATAAGLEPVLVVHEAGDAALAEEVRAQKPARIYTSPSPRVLKAALGRADAVVSSRFHAVVGGLSQGVPTLALGWSHKYRELLADFGVSDWIVRAEENPDERFTSLLEDKNGQASLAQARPKLLSQVDEMWSTTEQSLGID</sequence>
<proteinExistence type="predicted"/>
<reference evidence="2" key="1">
    <citation type="journal article" date="2014" name="Int. J. Syst. Evol. Microbiol.">
        <title>Complete genome sequence of Corynebacterium casei LMG S-19264T (=DSM 44701T), isolated from a smear-ripened cheese.</title>
        <authorList>
            <consortium name="US DOE Joint Genome Institute (JGI-PGF)"/>
            <person name="Walter F."/>
            <person name="Albersmeier A."/>
            <person name="Kalinowski J."/>
            <person name="Ruckert C."/>
        </authorList>
    </citation>
    <scope>NUCLEOTIDE SEQUENCE</scope>
    <source>
        <strain evidence="2">CGMCC 1.15794</strain>
    </source>
</reference>
<feature type="domain" description="Polysaccharide pyruvyl transferase" evidence="1">
    <location>
        <begin position="13"/>
        <end position="301"/>
    </location>
</feature>
<dbReference type="PANTHER" id="PTHR36836">
    <property type="entry name" value="COLANIC ACID BIOSYNTHESIS PROTEIN WCAK"/>
    <property type="match status" value="1"/>
</dbReference>
<protein>
    <recommendedName>
        <fullName evidence="1">Polysaccharide pyruvyl transferase domain-containing protein</fullName>
    </recommendedName>
</protein>
<organism evidence="2 3">
    <name type="scientific">Microbacterium album</name>
    <dbReference type="NCBI Taxonomy" id="2053191"/>
    <lineage>
        <taxon>Bacteria</taxon>
        <taxon>Bacillati</taxon>
        <taxon>Actinomycetota</taxon>
        <taxon>Actinomycetes</taxon>
        <taxon>Micrococcales</taxon>
        <taxon>Microbacteriaceae</taxon>
        <taxon>Microbacterium</taxon>
    </lineage>
</organism>
<evidence type="ECO:0000259" key="1">
    <source>
        <dbReference type="Pfam" id="PF04230"/>
    </source>
</evidence>
<dbReference type="PANTHER" id="PTHR36836:SF1">
    <property type="entry name" value="COLANIC ACID BIOSYNTHESIS PROTEIN WCAK"/>
    <property type="match status" value="1"/>
</dbReference>
<dbReference type="RefSeq" id="WP_188755523.1">
    <property type="nucleotide sequence ID" value="NZ_BMJY01000004.1"/>
</dbReference>
<dbReference type="EMBL" id="BMJY01000004">
    <property type="protein sequence ID" value="GGH41200.1"/>
    <property type="molecule type" value="Genomic_DNA"/>
</dbReference>
<gene>
    <name evidence="2" type="ORF">GCM10010921_13620</name>
</gene>
<reference evidence="2" key="2">
    <citation type="submission" date="2020-09" db="EMBL/GenBank/DDBJ databases">
        <authorList>
            <person name="Sun Q."/>
            <person name="Zhou Y."/>
        </authorList>
    </citation>
    <scope>NUCLEOTIDE SEQUENCE</scope>
    <source>
        <strain evidence="2">CGMCC 1.15794</strain>
    </source>
</reference>
<name>A0A917MLJ2_9MICO</name>